<evidence type="ECO:0000256" key="1">
    <source>
        <dbReference type="SAM" id="MobiDB-lite"/>
    </source>
</evidence>
<dbReference type="Proteomes" id="UP001165060">
    <property type="component" value="Unassembled WGS sequence"/>
</dbReference>
<reference evidence="2 3" key="1">
    <citation type="journal article" date="2023" name="Commun. Biol.">
        <title>Genome analysis of Parmales, the sister group of diatoms, reveals the evolutionary specialization of diatoms from phago-mixotrophs to photoautotrophs.</title>
        <authorList>
            <person name="Ban H."/>
            <person name="Sato S."/>
            <person name="Yoshikawa S."/>
            <person name="Yamada K."/>
            <person name="Nakamura Y."/>
            <person name="Ichinomiya M."/>
            <person name="Sato N."/>
            <person name="Blanc-Mathieu R."/>
            <person name="Endo H."/>
            <person name="Kuwata A."/>
            <person name="Ogata H."/>
        </authorList>
    </citation>
    <scope>NUCLEOTIDE SEQUENCE [LARGE SCALE GENOMIC DNA]</scope>
</reference>
<protein>
    <submittedName>
        <fullName evidence="2">Uncharacterized protein</fullName>
    </submittedName>
</protein>
<comment type="caution">
    <text evidence="2">The sequence shown here is derived from an EMBL/GenBank/DDBJ whole genome shotgun (WGS) entry which is preliminary data.</text>
</comment>
<evidence type="ECO:0000313" key="3">
    <source>
        <dbReference type="Proteomes" id="UP001165060"/>
    </source>
</evidence>
<accession>A0ABQ6M984</accession>
<dbReference type="EMBL" id="BRYB01005222">
    <property type="protein sequence ID" value="GMI21883.1"/>
    <property type="molecule type" value="Genomic_DNA"/>
</dbReference>
<sequence length="173" mass="17938">MSPSKVRVLVSPTGPYLLFALPSLCLSVPFKALPFKALPFKALPGARADPAGEHPAGEHPAGEDPAGLELAEVPPPQVPPPPDPSPGPSPVSLEAADLRDGKVLLSASAGAATVSALPLSRRISSRGERPLVLVDCFEGLADSVLLLPEPRACEEGELREAVREALAKRLLIG</sequence>
<evidence type="ECO:0000313" key="2">
    <source>
        <dbReference type="EMBL" id="GMI21883.1"/>
    </source>
</evidence>
<feature type="non-terminal residue" evidence="2">
    <location>
        <position position="173"/>
    </location>
</feature>
<keyword evidence="3" id="KW-1185">Reference proteome</keyword>
<proteinExistence type="predicted"/>
<gene>
    <name evidence="2" type="ORF">TeGR_g8974</name>
</gene>
<feature type="compositionally biased region" description="Pro residues" evidence="1">
    <location>
        <begin position="73"/>
        <end position="89"/>
    </location>
</feature>
<feature type="region of interest" description="Disordered" evidence="1">
    <location>
        <begin position="48"/>
        <end position="94"/>
    </location>
</feature>
<name>A0ABQ6M984_9STRA</name>
<feature type="compositionally biased region" description="Basic and acidic residues" evidence="1">
    <location>
        <begin position="50"/>
        <end position="62"/>
    </location>
</feature>
<organism evidence="2 3">
    <name type="scientific">Tetraparma gracilis</name>
    <dbReference type="NCBI Taxonomy" id="2962635"/>
    <lineage>
        <taxon>Eukaryota</taxon>
        <taxon>Sar</taxon>
        <taxon>Stramenopiles</taxon>
        <taxon>Ochrophyta</taxon>
        <taxon>Bolidophyceae</taxon>
        <taxon>Parmales</taxon>
        <taxon>Triparmaceae</taxon>
        <taxon>Tetraparma</taxon>
    </lineage>
</organism>